<comment type="caution">
    <text evidence="9">The sequence shown here is derived from an EMBL/GenBank/DDBJ whole genome shotgun (WGS) entry which is preliminary data.</text>
</comment>
<keyword evidence="2" id="KW-0813">Transport</keyword>
<feature type="compositionally biased region" description="Basic and acidic residues" evidence="6">
    <location>
        <begin position="11"/>
        <end position="26"/>
    </location>
</feature>
<dbReference type="InterPro" id="IPR020846">
    <property type="entry name" value="MFS_dom"/>
</dbReference>
<proteinExistence type="predicted"/>
<feature type="region of interest" description="Disordered" evidence="6">
    <location>
        <begin position="1"/>
        <end position="43"/>
    </location>
</feature>
<reference evidence="9 10" key="1">
    <citation type="journal article" date="2016" name="Genome Biol. Evol.">
        <title>Divergent and convergent evolution of fungal pathogenicity.</title>
        <authorList>
            <person name="Shang Y."/>
            <person name="Xiao G."/>
            <person name="Zheng P."/>
            <person name="Cen K."/>
            <person name="Zhan S."/>
            <person name="Wang C."/>
        </authorList>
    </citation>
    <scope>NUCLEOTIDE SEQUENCE [LARGE SCALE GENOMIC DNA]</scope>
    <source>
        <strain evidence="9 10">RCEF 2490</strain>
    </source>
</reference>
<dbReference type="PROSITE" id="PS50850">
    <property type="entry name" value="MFS"/>
    <property type="match status" value="1"/>
</dbReference>
<dbReference type="GO" id="GO:0005886">
    <property type="term" value="C:plasma membrane"/>
    <property type="evidence" value="ECO:0007669"/>
    <property type="project" value="TreeGrafter"/>
</dbReference>
<dbReference type="GO" id="GO:0022857">
    <property type="term" value="F:transmembrane transporter activity"/>
    <property type="evidence" value="ECO:0007669"/>
    <property type="project" value="InterPro"/>
</dbReference>
<dbReference type="InterPro" id="IPR036259">
    <property type="entry name" value="MFS_trans_sf"/>
</dbReference>
<keyword evidence="10" id="KW-1185">Reference proteome</keyword>
<gene>
    <name evidence="9" type="ORF">AAL_03414</name>
</gene>
<keyword evidence="4 7" id="KW-1133">Transmembrane helix</keyword>
<dbReference type="PANTHER" id="PTHR23501">
    <property type="entry name" value="MAJOR FACILITATOR SUPERFAMILY"/>
    <property type="match status" value="1"/>
</dbReference>
<organism evidence="9 10">
    <name type="scientific">Moelleriella libera RCEF 2490</name>
    <dbReference type="NCBI Taxonomy" id="1081109"/>
    <lineage>
        <taxon>Eukaryota</taxon>
        <taxon>Fungi</taxon>
        <taxon>Dikarya</taxon>
        <taxon>Ascomycota</taxon>
        <taxon>Pezizomycotina</taxon>
        <taxon>Sordariomycetes</taxon>
        <taxon>Hypocreomycetidae</taxon>
        <taxon>Hypocreales</taxon>
        <taxon>Clavicipitaceae</taxon>
        <taxon>Moelleriella</taxon>
    </lineage>
</organism>
<evidence type="ECO:0000256" key="6">
    <source>
        <dbReference type="SAM" id="MobiDB-lite"/>
    </source>
</evidence>
<protein>
    <submittedName>
        <fullName evidence="9">Major facilitator superfamily domain, general substrate transporter</fullName>
    </submittedName>
</protein>
<evidence type="ECO:0000259" key="8">
    <source>
        <dbReference type="PROSITE" id="PS50850"/>
    </source>
</evidence>
<evidence type="ECO:0000256" key="2">
    <source>
        <dbReference type="ARBA" id="ARBA00022448"/>
    </source>
</evidence>
<feature type="transmembrane region" description="Helical" evidence="7">
    <location>
        <begin position="89"/>
        <end position="107"/>
    </location>
</feature>
<dbReference type="Gene3D" id="1.20.1250.20">
    <property type="entry name" value="MFS general substrate transporter like domains"/>
    <property type="match status" value="1"/>
</dbReference>
<evidence type="ECO:0000256" key="7">
    <source>
        <dbReference type="SAM" id="Phobius"/>
    </source>
</evidence>
<dbReference type="InterPro" id="IPR011701">
    <property type="entry name" value="MFS"/>
</dbReference>
<feature type="transmembrane region" description="Helical" evidence="7">
    <location>
        <begin position="119"/>
        <end position="138"/>
    </location>
</feature>
<name>A0A166PKU3_9HYPO</name>
<dbReference type="SUPFAM" id="SSF103473">
    <property type="entry name" value="MFS general substrate transporter"/>
    <property type="match status" value="1"/>
</dbReference>
<evidence type="ECO:0000256" key="5">
    <source>
        <dbReference type="ARBA" id="ARBA00023136"/>
    </source>
</evidence>
<keyword evidence="5 7" id="KW-0472">Membrane</keyword>
<dbReference type="AlphaFoldDB" id="A0A166PKU3"/>
<feature type="compositionally biased region" description="Polar residues" evidence="6">
    <location>
        <begin position="32"/>
        <end position="43"/>
    </location>
</feature>
<dbReference type="Proteomes" id="UP000078544">
    <property type="component" value="Unassembled WGS sequence"/>
</dbReference>
<dbReference type="STRING" id="1081109.A0A166PKU3"/>
<feature type="transmembrane region" description="Helical" evidence="7">
    <location>
        <begin position="51"/>
        <end position="77"/>
    </location>
</feature>
<sequence length="185" mass="19501">MASGKQANTEIDCRPQTDQSESKHESSASTSPGATTEASSPSTEYASGWKLGAIVLALLLIVFMFALDMTIVATAIPKITNDFHSLDDVSWYGSVFFMTCAGFLAAWGKASKYFPLKWVFLFSVLVFEVGSLICGAAPTSTALIVGRATAGVGCVSLQQNPPPPPPPPPDPLYPARTVLLAGQNS</sequence>
<dbReference type="OrthoDB" id="5153360at2759"/>
<dbReference type="PANTHER" id="PTHR23501:SF177">
    <property type="entry name" value="MAJOR FACILITATOR SUPERFAMILY (MFS) PROFILE DOMAIN-CONTAINING PROTEIN-RELATED"/>
    <property type="match status" value="1"/>
</dbReference>
<evidence type="ECO:0000256" key="4">
    <source>
        <dbReference type="ARBA" id="ARBA00022989"/>
    </source>
</evidence>
<dbReference type="Pfam" id="PF07690">
    <property type="entry name" value="MFS_1"/>
    <property type="match status" value="1"/>
</dbReference>
<feature type="domain" description="Major facilitator superfamily (MFS) profile" evidence="8">
    <location>
        <begin position="54"/>
        <end position="185"/>
    </location>
</feature>
<evidence type="ECO:0000256" key="3">
    <source>
        <dbReference type="ARBA" id="ARBA00022692"/>
    </source>
</evidence>
<evidence type="ECO:0000313" key="10">
    <source>
        <dbReference type="Proteomes" id="UP000078544"/>
    </source>
</evidence>
<keyword evidence="3 7" id="KW-0812">Transmembrane</keyword>
<comment type="subcellular location">
    <subcellularLocation>
        <location evidence="1">Membrane</location>
        <topology evidence="1">Multi-pass membrane protein</topology>
    </subcellularLocation>
</comment>
<evidence type="ECO:0000256" key="1">
    <source>
        <dbReference type="ARBA" id="ARBA00004141"/>
    </source>
</evidence>
<accession>A0A166PKU3</accession>
<dbReference type="EMBL" id="AZGY01000006">
    <property type="protein sequence ID" value="KZZ97450.1"/>
    <property type="molecule type" value="Genomic_DNA"/>
</dbReference>
<evidence type="ECO:0000313" key="9">
    <source>
        <dbReference type="EMBL" id="KZZ97450.1"/>
    </source>
</evidence>